<keyword evidence="1" id="KW-0732">Signal</keyword>
<dbReference type="KEGG" id="cfus:CYFUS_009452"/>
<sequence>MKTQRLLATWTFSVGCMALLGACDVGQPAPQCTVGRGDHAVRYVLKTGSGICAQKKAEIVGAQAFRIPNSGTPPTVYFNAASLVTGTPSAPVAVSASGPFTSEYPSDDNVCTVPAMSEARQVVDGVERVYRWSNVRVQGRAAIPGTQWVAELTYSEGDCTATYEAVGVFPAIKCEAGTPPVRDENLCRAVRQGSTLDPAFPIFCEETTNLCVLDGLPPALTSAP</sequence>
<dbReference type="RefSeq" id="WP_095991311.1">
    <property type="nucleotide sequence ID" value="NZ_CP022098.1"/>
</dbReference>
<evidence type="ECO:0000256" key="1">
    <source>
        <dbReference type="SAM" id="SignalP"/>
    </source>
</evidence>
<evidence type="ECO:0000313" key="2">
    <source>
        <dbReference type="EMBL" id="ATB43971.1"/>
    </source>
</evidence>
<organism evidence="2 3">
    <name type="scientific">Cystobacter fuscus</name>
    <dbReference type="NCBI Taxonomy" id="43"/>
    <lineage>
        <taxon>Bacteria</taxon>
        <taxon>Pseudomonadati</taxon>
        <taxon>Myxococcota</taxon>
        <taxon>Myxococcia</taxon>
        <taxon>Myxococcales</taxon>
        <taxon>Cystobacterineae</taxon>
        <taxon>Archangiaceae</taxon>
        <taxon>Cystobacter</taxon>
    </lineage>
</organism>
<dbReference type="Proteomes" id="UP000217257">
    <property type="component" value="Chromosome"/>
</dbReference>
<feature type="signal peptide" evidence="1">
    <location>
        <begin position="1"/>
        <end position="22"/>
    </location>
</feature>
<name>A0A250JKP8_9BACT</name>
<accession>A0A250JKP8</accession>
<evidence type="ECO:0000313" key="3">
    <source>
        <dbReference type="Proteomes" id="UP000217257"/>
    </source>
</evidence>
<dbReference type="EMBL" id="CP022098">
    <property type="protein sequence ID" value="ATB43971.1"/>
    <property type="molecule type" value="Genomic_DNA"/>
</dbReference>
<dbReference type="AlphaFoldDB" id="A0A250JKP8"/>
<feature type="chain" id="PRO_5012806588" evidence="1">
    <location>
        <begin position="23"/>
        <end position="224"/>
    </location>
</feature>
<proteinExistence type="predicted"/>
<dbReference type="PROSITE" id="PS51257">
    <property type="entry name" value="PROKAR_LIPOPROTEIN"/>
    <property type="match status" value="1"/>
</dbReference>
<protein>
    <submittedName>
        <fullName evidence="2">MlpA</fullName>
    </submittedName>
</protein>
<reference evidence="2 3" key="1">
    <citation type="submission" date="2017-06" db="EMBL/GenBank/DDBJ databases">
        <title>Sequencing and comparative analysis of myxobacterial genomes.</title>
        <authorList>
            <person name="Rupp O."/>
            <person name="Goesmann A."/>
            <person name="Sogaard-Andersen L."/>
        </authorList>
    </citation>
    <scope>NUCLEOTIDE SEQUENCE [LARGE SCALE GENOMIC DNA]</scope>
    <source>
        <strain evidence="2 3">DSM 52655</strain>
    </source>
</reference>
<gene>
    <name evidence="2" type="ORF">CYFUS_009452</name>
</gene>